<proteinExistence type="inferred from homology"/>
<accession>A0A1H8PBI7</accession>
<dbReference type="EMBL" id="CP076607">
    <property type="protein sequence ID" value="QWU16515.1"/>
    <property type="molecule type" value="Genomic_DNA"/>
</dbReference>
<evidence type="ECO:0000313" key="6">
    <source>
        <dbReference type="EMBL" id="SEO39295.1"/>
    </source>
</evidence>
<dbReference type="InterPro" id="IPR051448">
    <property type="entry name" value="CdaR-like_regulators"/>
</dbReference>
<dbReference type="InterPro" id="IPR041522">
    <property type="entry name" value="CdaR_GGDEF"/>
</dbReference>
<reference evidence="6 7" key="1">
    <citation type="submission" date="2016-10" db="EMBL/GenBank/DDBJ databases">
        <authorList>
            <person name="de Groot N.N."/>
        </authorList>
    </citation>
    <scope>NUCLEOTIDE SEQUENCE [LARGE SCALE GENOMIC DNA]</scope>
    <source>
        <strain evidence="6 7">CGMCC 1.10238</strain>
    </source>
</reference>
<dbReference type="OrthoDB" id="142218at2"/>
<dbReference type="InterPro" id="IPR025736">
    <property type="entry name" value="PucR_C-HTH_dom"/>
</dbReference>
<feature type="domain" description="CdaR GGDEF-like" evidence="4">
    <location>
        <begin position="268"/>
        <end position="392"/>
    </location>
</feature>
<protein>
    <submittedName>
        <fullName evidence="5">PucR family transcriptional regulator ligand-binding domain-containing protein</fullName>
    </submittedName>
    <submittedName>
        <fullName evidence="6">Purine catabolism regulatory protein</fullName>
    </submittedName>
</protein>
<dbReference type="Proteomes" id="UP000683429">
    <property type="component" value="Chromosome"/>
</dbReference>
<reference evidence="5 8" key="2">
    <citation type="submission" date="2021-06" db="EMBL/GenBank/DDBJ databases">
        <title>Whole genome sequence of Paenibacillus sophorae DSM23020 for comparative genomics.</title>
        <authorList>
            <person name="Kim M.-J."/>
            <person name="Lee G."/>
            <person name="Shin J.-H."/>
        </authorList>
    </citation>
    <scope>NUCLEOTIDE SEQUENCE [LARGE SCALE GENOMIC DNA]</scope>
    <source>
        <strain evidence="5 8">DSM 23020</strain>
    </source>
</reference>
<evidence type="ECO:0000256" key="1">
    <source>
        <dbReference type="ARBA" id="ARBA00006754"/>
    </source>
</evidence>
<feature type="domain" description="Purine catabolism PurC-like" evidence="2">
    <location>
        <begin position="10"/>
        <end position="129"/>
    </location>
</feature>
<dbReference type="Gene3D" id="1.10.10.2840">
    <property type="entry name" value="PucR C-terminal helix-turn-helix domain"/>
    <property type="match status" value="1"/>
</dbReference>
<gene>
    <name evidence="5" type="ORF">KP014_04565</name>
    <name evidence="6" type="ORF">SAMN04487895_107131</name>
</gene>
<keyword evidence="8" id="KW-1185">Reference proteome</keyword>
<name>A0A1H8PBI7_9BACL</name>
<dbReference type="STRING" id="1333845.SAMN04487895_107131"/>
<dbReference type="RefSeq" id="WP_036594321.1">
    <property type="nucleotide sequence ID" value="NZ_CP076607.1"/>
</dbReference>
<dbReference type="PANTHER" id="PTHR33744:SF1">
    <property type="entry name" value="DNA-BINDING TRANSCRIPTIONAL ACTIVATOR ADER"/>
    <property type="match status" value="1"/>
</dbReference>
<evidence type="ECO:0000313" key="7">
    <source>
        <dbReference type="Proteomes" id="UP000198809"/>
    </source>
</evidence>
<evidence type="ECO:0000259" key="3">
    <source>
        <dbReference type="Pfam" id="PF13556"/>
    </source>
</evidence>
<dbReference type="Pfam" id="PF13556">
    <property type="entry name" value="HTH_30"/>
    <property type="match status" value="1"/>
</dbReference>
<feature type="domain" description="PucR C-terminal helix-turn-helix" evidence="3">
    <location>
        <begin position="446"/>
        <end position="501"/>
    </location>
</feature>
<dbReference type="Pfam" id="PF07905">
    <property type="entry name" value="PucR"/>
    <property type="match status" value="1"/>
</dbReference>
<sequence length="512" mass="58409">MDKTGITIDEVLEIPILRNARVLAGSQGLNRVVQFIDVMEVPDLKGWVKEGVLMLTTAYAIRDNPSELAGLIRVLDQGGGAALAIKPARFLKGIPQDALDASDETGLPLIEVPSEIPYTDITRPIMEQVLDRQAALLRRSEEVYKTLTTMVLQNSGIQAVSDNVAGLLRAPVAVIDNEGELIVSSPAGLAWDLSRTPLEWTINVDRRNVARLLVDKKELDEMELVGIEQARLVLALELMRNKIVADTEMRLRGNFIDELLTPPVPPRHEVEQRARKLGLNVEHLWEVAVIEGEWAAGEEELLTKRLEEEARIRRVSPHVEFRSNRAVLFLPSMEIKRVEDNRNRFNPWADTLEEWASDKLPGLTGSRIGQGGQKRLWEIYDSYNEARKALNVSRRIGQGRFVICYEEVEIYDLLGNAMEGPEFAELFNRKLGKLRQYDEEHNGDLMRIFLYYLESRGSLIDTSNRLFIHRNSVKYRLERIRDITGFDLNDPREQLVCQLCLIYYYMRVNPVE</sequence>
<comment type="similarity">
    <text evidence="1">Belongs to the CdaR family.</text>
</comment>
<dbReference type="PANTHER" id="PTHR33744">
    <property type="entry name" value="CARBOHYDRATE DIACID REGULATOR"/>
    <property type="match status" value="1"/>
</dbReference>
<evidence type="ECO:0000313" key="8">
    <source>
        <dbReference type="Proteomes" id="UP000683429"/>
    </source>
</evidence>
<dbReference type="AlphaFoldDB" id="A0A1H8PBI7"/>
<dbReference type="InterPro" id="IPR012914">
    <property type="entry name" value="PucR_dom"/>
</dbReference>
<dbReference type="Pfam" id="PF17853">
    <property type="entry name" value="GGDEF_2"/>
    <property type="match status" value="1"/>
</dbReference>
<evidence type="ECO:0000313" key="5">
    <source>
        <dbReference type="EMBL" id="QWU16515.1"/>
    </source>
</evidence>
<evidence type="ECO:0000259" key="2">
    <source>
        <dbReference type="Pfam" id="PF07905"/>
    </source>
</evidence>
<organism evidence="6 7">
    <name type="scientific">Paenibacillus sophorae</name>
    <dbReference type="NCBI Taxonomy" id="1333845"/>
    <lineage>
        <taxon>Bacteria</taxon>
        <taxon>Bacillati</taxon>
        <taxon>Bacillota</taxon>
        <taxon>Bacilli</taxon>
        <taxon>Bacillales</taxon>
        <taxon>Paenibacillaceae</taxon>
        <taxon>Paenibacillus</taxon>
    </lineage>
</organism>
<evidence type="ECO:0000259" key="4">
    <source>
        <dbReference type="Pfam" id="PF17853"/>
    </source>
</evidence>
<dbReference type="EMBL" id="FODH01000007">
    <property type="protein sequence ID" value="SEO39295.1"/>
    <property type="molecule type" value="Genomic_DNA"/>
</dbReference>
<dbReference type="Proteomes" id="UP000198809">
    <property type="component" value="Unassembled WGS sequence"/>
</dbReference>
<dbReference type="InterPro" id="IPR042070">
    <property type="entry name" value="PucR_C-HTH_sf"/>
</dbReference>